<sequence>MKKRILIVHLLVICIIIGAILGVSFGIIFPEVNNINNYQQTTCILMNYSLLPYNFCYQICNTTIPNCDLLLNQNISGPCYNSSDNYDRYKSCYVNCDTYYIVNILYNYEIFSQTIEINCGNNQLCINNSINSKSIDCYYNRENPNNLQTIKPKIYQWEFIIVIVVLCVILVYYIVINLTIFKKYIL</sequence>
<feature type="transmembrane region" description="Helical" evidence="1">
    <location>
        <begin position="7"/>
        <end position="29"/>
    </location>
</feature>
<protein>
    <recommendedName>
        <fullName evidence="3">Transmembrane protein</fullName>
    </recommendedName>
</protein>
<name>A0A1V0SD47_9VIRU</name>
<evidence type="ECO:0008006" key="3">
    <source>
        <dbReference type="Google" id="ProtNLM"/>
    </source>
</evidence>
<feature type="transmembrane region" description="Helical" evidence="1">
    <location>
        <begin position="159"/>
        <end position="181"/>
    </location>
</feature>
<keyword evidence="1" id="KW-0812">Transmembrane</keyword>
<accession>A0A1V0SD47</accession>
<evidence type="ECO:0000313" key="2">
    <source>
        <dbReference type="EMBL" id="ARF09611.1"/>
    </source>
</evidence>
<reference evidence="2" key="1">
    <citation type="journal article" date="2017" name="Science">
        <title>Giant viruses with an expanded complement of translation system components.</title>
        <authorList>
            <person name="Schulz F."/>
            <person name="Yutin N."/>
            <person name="Ivanova N.N."/>
            <person name="Ortega D.R."/>
            <person name="Lee T.K."/>
            <person name="Vierheilig J."/>
            <person name="Daims H."/>
            <person name="Horn M."/>
            <person name="Wagner M."/>
            <person name="Jensen G.J."/>
            <person name="Kyrpides N.C."/>
            <person name="Koonin E.V."/>
            <person name="Woyke T."/>
        </authorList>
    </citation>
    <scope>NUCLEOTIDE SEQUENCE</scope>
    <source>
        <strain evidence="2">ILV1</strain>
    </source>
</reference>
<dbReference type="EMBL" id="KY684085">
    <property type="protein sequence ID" value="ARF09611.1"/>
    <property type="molecule type" value="Genomic_DNA"/>
</dbReference>
<proteinExistence type="predicted"/>
<keyword evidence="1" id="KW-0472">Membrane</keyword>
<evidence type="ECO:0000256" key="1">
    <source>
        <dbReference type="SAM" id="Phobius"/>
    </source>
</evidence>
<keyword evidence="1" id="KW-1133">Transmembrane helix</keyword>
<gene>
    <name evidence="2" type="ORF">Indivirus_1_234</name>
</gene>
<organism evidence="2">
    <name type="scientific">Indivirus ILV1</name>
    <dbReference type="NCBI Taxonomy" id="1977633"/>
    <lineage>
        <taxon>Viruses</taxon>
        <taxon>Varidnaviria</taxon>
        <taxon>Bamfordvirae</taxon>
        <taxon>Nucleocytoviricota</taxon>
        <taxon>Megaviricetes</taxon>
        <taxon>Imitervirales</taxon>
        <taxon>Mimiviridae</taxon>
        <taxon>Klosneuvirinae</taxon>
        <taxon>Indivirus</taxon>
    </lineage>
</organism>